<organism evidence="1">
    <name type="scientific">marine sediment metagenome</name>
    <dbReference type="NCBI Taxonomy" id="412755"/>
    <lineage>
        <taxon>unclassified sequences</taxon>
        <taxon>metagenomes</taxon>
        <taxon>ecological metagenomes</taxon>
    </lineage>
</organism>
<reference evidence="1" key="1">
    <citation type="journal article" date="2014" name="Front. Microbiol.">
        <title>High frequency of phylogenetically diverse reductive dehalogenase-homologous genes in deep subseafloor sedimentary metagenomes.</title>
        <authorList>
            <person name="Kawai M."/>
            <person name="Futagami T."/>
            <person name="Toyoda A."/>
            <person name="Takaki Y."/>
            <person name="Nishi S."/>
            <person name="Hori S."/>
            <person name="Arai W."/>
            <person name="Tsubouchi T."/>
            <person name="Morono Y."/>
            <person name="Uchiyama I."/>
            <person name="Ito T."/>
            <person name="Fujiyama A."/>
            <person name="Inagaki F."/>
            <person name="Takami H."/>
        </authorList>
    </citation>
    <scope>NUCLEOTIDE SEQUENCE</scope>
    <source>
        <strain evidence="1">Expedition CK06-06</strain>
    </source>
</reference>
<comment type="caution">
    <text evidence="1">The sequence shown here is derived from an EMBL/GenBank/DDBJ whole genome shotgun (WGS) entry which is preliminary data.</text>
</comment>
<sequence length="43" mass="4705">GLSIEGIYRLRDKRVGNSITASSVRCGVNKTTLDESAVVVRKR</sequence>
<protein>
    <submittedName>
        <fullName evidence="1">Uncharacterized protein</fullName>
    </submittedName>
</protein>
<evidence type="ECO:0000313" key="1">
    <source>
        <dbReference type="EMBL" id="GAG28956.1"/>
    </source>
</evidence>
<dbReference type="AlphaFoldDB" id="X0XW28"/>
<dbReference type="EMBL" id="BARS01049000">
    <property type="protein sequence ID" value="GAG28956.1"/>
    <property type="molecule type" value="Genomic_DNA"/>
</dbReference>
<name>X0XW28_9ZZZZ</name>
<gene>
    <name evidence="1" type="ORF">S01H1_73338</name>
</gene>
<feature type="non-terminal residue" evidence="1">
    <location>
        <position position="1"/>
    </location>
</feature>
<proteinExistence type="predicted"/>
<accession>X0XW28</accession>